<feature type="region of interest" description="Disordered" evidence="8">
    <location>
        <begin position="36"/>
        <end position="66"/>
    </location>
</feature>
<dbReference type="GO" id="GO:0005634">
    <property type="term" value="C:nucleus"/>
    <property type="evidence" value="ECO:0007669"/>
    <property type="project" value="UniProtKB-SubCell"/>
</dbReference>
<evidence type="ECO:0000256" key="4">
    <source>
        <dbReference type="ARBA" id="ARBA00022771"/>
    </source>
</evidence>
<keyword evidence="2" id="KW-0479">Metal-binding</keyword>
<keyword evidence="3" id="KW-0677">Repeat</keyword>
<dbReference type="Proteomes" id="UP000677054">
    <property type="component" value="Unassembled WGS sequence"/>
</dbReference>
<dbReference type="FunFam" id="3.30.160.60:FF:000624">
    <property type="entry name" value="zinc finger protein 697"/>
    <property type="match status" value="1"/>
</dbReference>
<keyword evidence="4 7" id="KW-0863">Zinc-finger</keyword>
<evidence type="ECO:0000256" key="3">
    <source>
        <dbReference type="ARBA" id="ARBA00022737"/>
    </source>
</evidence>
<dbReference type="EMBL" id="LR903863">
    <property type="protein sequence ID" value="CAD7252361.1"/>
    <property type="molecule type" value="Genomic_DNA"/>
</dbReference>
<dbReference type="Gene3D" id="3.30.160.60">
    <property type="entry name" value="Classic Zinc Finger"/>
    <property type="match status" value="3"/>
</dbReference>
<dbReference type="SMART" id="SM00355">
    <property type="entry name" value="ZnF_C2H2"/>
    <property type="match status" value="3"/>
</dbReference>
<dbReference type="AlphaFoldDB" id="A0A7R9AE49"/>
<evidence type="ECO:0000256" key="2">
    <source>
        <dbReference type="ARBA" id="ARBA00022723"/>
    </source>
</evidence>
<feature type="domain" description="C2H2-type" evidence="9">
    <location>
        <begin position="485"/>
        <end position="512"/>
    </location>
</feature>
<evidence type="ECO:0000256" key="5">
    <source>
        <dbReference type="ARBA" id="ARBA00022833"/>
    </source>
</evidence>
<dbReference type="FunFam" id="3.30.160.60:FF:000018">
    <property type="entry name" value="Krueppel-like factor 15"/>
    <property type="match status" value="1"/>
</dbReference>
<comment type="subcellular location">
    <subcellularLocation>
        <location evidence="1">Nucleus</location>
    </subcellularLocation>
</comment>
<keyword evidence="5" id="KW-0862">Zinc</keyword>
<dbReference type="PROSITE" id="PS00028">
    <property type="entry name" value="ZINC_FINGER_C2H2_1"/>
    <property type="match status" value="2"/>
</dbReference>
<protein>
    <recommendedName>
        <fullName evidence="9">C2H2-type domain-containing protein</fullName>
    </recommendedName>
</protein>
<keyword evidence="11" id="KW-1185">Reference proteome</keyword>
<dbReference type="GO" id="GO:0008270">
    <property type="term" value="F:zinc ion binding"/>
    <property type="evidence" value="ECO:0007669"/>
    <property type="project" value="UniProtKB-KW"/>
</dbReference>
<keyword evidence="6" id="KW-0539">Nucleus</keyword>
<proteinExistence type="predicted"/>
<dbReference type="Pfam" id="PF00096">
    <property type="entry name" value="zf-C2H2"/>
    <property type="match status" value="2"/>
</dbReference>
<dbReference type="FunFam" id="3.30.160.60:FF:002402">
    <property type="entry name" value="Zinc finger protein 347"/>
    <property type="match status" value="1"/>
</dbReference>
<evidence type="ECO:0000313" key="10">
    <source>
        <dbReference type="EMBL" id="CAD7252361.1"/>
    </source>
</evidence>
<dbReference type="GO" id="GO:0000978">
    <property type="term" value="F:RNA polymerase II cis-regulatory region sequence-specific DNA binding"/>
    <property type="evidence" value="ECO:0007669"/>
    <property type="project" value="TreeGrafter"/>
</dbReference>
<feature type="domain" description="C2H2-type" evidence="9">
    <location>
        <begin position="455"/>
        <end position="484"/>
    </location>
</feature>
<dbReference type="SUPFAM" id="SSF57667">
    <property type="entry name" value="beta-beta-alpha zinc fingers"/>
    <property type="match status" value="1"/>
</dbReference>
<organism evidence="10">
    <name type="scientific">Darwinula stevensoni</name>
    <dbReference type="NCBI Taxonomy" id="69355"/>
    <lineage>
        <taxon>Eukaryota</taxon>
        <taxon>Metazoa</taxon>
        <taxon>Ecdysozoa</taxon>
        <taxon>Arthropoda</taxon>
        <taxon>Crustacea</taxon>
        <taxon>Oligostraca</taxon>
        <taxon>Ostracoda</taxon>
        <taxon>Podocopa</taxon>
        <taxon>Podocopida</taxon>
        <taxon>Darwinulocopina</taxon>
        <taxon>Darwinuloidea</taxon>
        <taxon>Darwinulidae</taxon>
        <taxon>Darwinula</taxon>
    </lineage>
</organism>
<feature type="region of interest" description="Disordered" evidence="8">
    <location>
        <begin position="343"/>
        <end position="427"/>
    </location>
</feature>
<dbReference type="GO" id="GO:0000981">
    <property type="term" value="F:DNA-binding transcription factor activity, RNA polymerase II-specific"/>
    <property type="evidence" value="ECO:0007669"/>
    <property type="project" value="TreeGrafter"/>
</dbReference>
<evidence type="ECO:0000256" key="7">
    <source>
        <dbReference type="PROSITE-ProRule" id="PRU00042"/>
    </source>
</evidence>
<dbReference type="PANTHER" id="PTHR23235">
    <property type="entry name" value="KRUEPPEL-LIKE TRANSCRIPTION FACTOR"/>
    <property type="match status" value="1"/>
</dbReference>
<feature type="compositionally biased region" description="Pro residues" evidence="8">
    <location>
        <begin position="367"/>
        <end position="400"/>
    </location>
</feature>
<sequence>MGDERMHEEFSSASLGGIHGPRIVRPSFHLLLGRKSADGDRSLSDGPESRVSADARHRREDAGHRREDADVHLGLMNHASLFLSFSVSYGERGPGALRVFPLLFATLFLPLSSIGRHGFVIDAGSGRVPYRDEAGFVVDRRKELAASGETESRNFDERSERDKEDLEALFVAVGGGGEVYGTGTSVPCTFAITPNDPGPSGQGQGLHLDADPMKPRRESASQVDDFFESGHRFSGPCLKPPGYVLASMPDEVFQQPQQQHHQDLSGEMVPPSLVFSGFTSQDISELDLGQDEKLVEVKSEEVRGRAESSPFACDWLMGVSSCGISDDGNTTSVVPEVQGLRFHHHHHHHEDAQSHGDALGSSGLLLMPPPYPVLEPPPPPPPSSNHLAPPPPPPTTPNPAPSSTRPGSSTNQPKYNRRNNPELEKRRIHHCCTKVYTKSSHLKAHQRIHTGEKPYRCQWPDCQWRFARSDELTRHYRKHTGAKPFTCTVCHRSFARSDHLALHAKRHLPKPPKS</sequence>
<evidence type="ECO:0000256" key="1">
    <source>
        <dbReference type="ARBA" id="ARBA00004123"/>
    </source>
</evidence>
<evidence type="ECO:0000259" key="9">
    <source>
        <dbReference type="PROSITE" id="PS50157"/>
    </source>
</evidence>
<dbReference type="InterPro" id="IPR013087">
    <property type="entry name" value="Znf_C2H2_type"/>
</dbReference>
<evidence type="ECO:0000313" key="11">
    <source>
        <dbReference type="Proteomes" id="UP000677054"/>
    </source>
</evidence>
<dbReference type="PANTHER" id="PTHR23235:SF166">
    <property type="entry name" value="DENDRITIC ARBOR REDUCTION PROTEIN 1"/>
    <property type="match status" value="1"/>
</dbReference>
<dbReference type="PROSITE" id="PS50157">
    <property type="entry name" value="ZINC_FINGER_C2H2_2"/>
    <property type="match status" value="3"/>
</dbReference>
<accession>A0A7R9AE49</accession>
<feature type="domain" description="C2H2-type" evidence="9">
    <location>
        <begin position="432"/>
        <end position="454"/>
    </location>
</feature>
<gene>
    <name evidence="10" type="ORF">DSTB1V02_LOCUS12119</name>
</gene>
<evidence type="ECO:0000256" key="8">
    <source>
        <dbReference type="SAM" id="MobiDB-lite"/>
    </source>
</evidence>
<reference evidence="10" key="1">
    <citation type="submission" date="2020-11" db="EMBL/GenBank/DDBJ databases">
        <authorList>
            <person name="Tran Van P."/>
        </authorList>
    </citation>
    <scope>NUCLEOTIDE SEQUENCE</scope>
</reference>
<evidence type="ECO:0000256" key="6">
    <source>
        <dbReference type="ARBA" id="ARBA00023242"/>
    </source>
</evidence>
<name>A0A7R9AE49_9CRUS</name>
<feature type="compositionally biased region" description="Polar residues" evidence="8">
    <location>
        <begin position="402"/>
        <end position="414"/>
    </location>
</feature>
<dbReference type="InterPro" id="IPR036236">
    <property type="entry name" value="Znf_C2H2_sf"/>
</dbReference>
<dbReference type="OrthoDB" id="4748970at2759"/>
<dbReference type="EMBL" id="CAJPEV010004346">
    <property type="protein sequence ID" value="CAG0901638.1"/>
    <property type="molecule type" value="Genomic_DNA"/>
</dbReference>